<evidence type="ECO:0000256" key="9">
    <source>
        <dbReference type="ARBA" id="ARBA00022490"/>
    </source>
</evidence>
<feature type="transmembrane region" description="Helical" evidence="22">
    <location>
        <begin position="324"/>
        <end position="346"/>
    </location>
</feature>
<sequence length="2088" mass="229608">MVQRQPDPASPTLPPASARDMHGEQTLVPPASTSSSADDDDKNAFHPLFDPKARGIRLRALRFTASWFSVTMGTGIVNTLLFMLPWQSAHPAFRAIGAGFLIFDMILFAAFTGLTVARYVLYPRIFLAMIRHETHSLFLGTIPMGFVTIVSGIASTGEAYGLKTLDTALVLYWISVAMSILTAFGVPFVMFTQHKHAPETMTAAWLLPIVPMITEAAVGSTLCKFLLAENRTTYCLLLFIASYLCAGIGMLLAAAIIVLYLQRLILHHLPPREVVVSSWLPVGPIGQGGFALIELGHVAVMLFPRIDGNKQMLQMLGPAMLGSAVLLGLLLWGLGIWFAFLAIVSIASQFRQSTPGTSTAIFNMGWWAFTFPLGSLTLLTFSLATVFNSMFFKVCATIFTFSVFSLWCVVFVPTAIGFFRGTLFPAPCLQTLPQEYVEKLAPAAGGRALRKEARADHMIEAIAVTAGLLVGSLFPSSSPPSLCSEMPALKQALASAAHALTGSSPASSTPSDSLASALKQDSSSSSKTGARPSPEESRAVVVYAVTLDNEGNPQQGKTLLRLPPPQTPYVLRITIDAGTAASRNGVLHTNFPLEGGAFERSKFAKVSYDFSKPFEIDLPITSAGAFSYFVEYDAASGERTRSEPGYFVVDPLLSLPARTPILDPTTHAVLPVGKGGVVQRDDLVNLPLDGLVIQTVIAKWMGTLAKWAPHLDLMRDRGYNMIHYTPLQQRGASNSPYSIYDQNEFSDDLFDAATVKKGAKAKNELVKDMLAKIKREWGMLGMIDVVLNHTAHNSKWLEEHPEAGYSVHSSPHLTGAVELDSALLDLSANLSALKLPTTISSPADLDAIMSHIEHQTLPALKLYEYYAIDVAGQRDRFRSAWSASNAKTAPPQGRGTDLTPLSIEERALKFAEMCLPSSWNQLGARWHAQVDLPQAVAFIAEHLGLEAGKSETAEQATEELGRLLDVLNVDRYREFDEDTKAILENTRNRVRYTRLDEHGPKKGEINAASPLVESLFTRLPKNSTTSKHDPTLLALANNGWIWDADPLLDFASPKSRTYIRRDLIVWGDCVKLRYGAGPADNPWLWEHMGRYVESLAAMFDGFRLDNSHSTPIHVGEYLMDKARKVNPNLYVCAELFTGRQELDLLWVCRLGINSLIREAYNANSPKEESGLLYGFGLGKPIGSMDTDCLTERTTVSFRGASRDAKLIPHPGSTPHAFLMDITHDNESPLSKRTAEDALPTGSLVTFARAAIGSNRGFDDLYPKLLDVVGETRKYKIVKASDGIGEVKRLLNHLHTELVLDEGVEGHFSQEGEYVTAHRVNPVTHKGYLLVARTAFSSGGDKHKGEAPTMRLDGTRVRFIAGASVEIKSTASRDTDTTLRGLDATVSSISAVEPTLDKDESTGQTFSSIVVPDEFPRGSILVFATWMDDLPMDLDDVCARGAKEAVKGLNTVDLNVLLYRADGEERDATGGDGVYNLPDSGPLVYCGLQGWMPHLKHIMEHNDLGHPLCANLRNGTWTMDYVVSRLEKQTDTFPALAAPAAWFRERFDLIRAHVPPFLRPKYFAFVINVAFKAARDRAIDLCSPLVRNGTAFVHQLALTSVQMYGQVRSASLDANKPVPSLAAGLPHFTAGWARTWGRDVFICLRGLFLVTGQFEAAKEHILAFCSVLKHGLIPNLLDSGRTPRYNSRDSPWFMLQNIQDYVSTAPNGLELLNEGVKRRFPLDDTWVPYDDPRAYATTSTVADVIQEILQRHASGIHFREYNAGPNLDMQMSDPGFNIDIDVDWKTGIIYGGNKFNCGTWQDKMGESAKAGNKGLPGTPRDGAPVEITGLLKSALRWVDQLSQQGKFPHKGVKATVNGQERLVTYKEWNDLIQQSFERLYYVPTDPAHDANYDIDPSLVQRRGIYKDVHGTPAPRSRADYQLRGNFPIAMSVAPELFTPKFALDALAIAEANIIGPLGVKTLDAADPDYRGFYDNSNDSADKHVAKGWNYHQGPEWVWPMGYFLRAHLIFDTVAGAGRDDITSTFHHIYEILSRHRAHIAQDPWAGLPELTNENGAYCHDSCRTQAWSTGCLLDVLDDMARLAQRKGKK</sequence>
<dbReference type="FunFam" id="1.50.10.10:FF:000039">
    <property type="entry name" value="Glycogen debranching enzyme Gdb1, putative"/>
    <property type="match status" value="1"/>
</dbReference>
<evidence type="ECO:0000256" key="4">
    <source>
        <dbReference type="ARBA" id="ARBA00004141"/>
    </source>
</evidence>
<dbReference type="PANTHER" id="PTHR10569">
    <property type="entry name" value="GLYCOGEN DEBRANCHING ENZYME"/>
    <property type="match status" value="1"/>
</dbReference>
<dbReference type="CDD" id="cd11327">
    <property type="entry name" value="AmyAc_Glg_debranch_2"/>
    <property type="match status" value="1"/>
</dbReference>
<evidence type="ECO:0000313" key="27">
    <source>
        <dbReference type="EMBL" id="GJN91953.1"/>
    </source>
</evidence>
<evidence type="ECO:0000313" key="28">
    <source>
        <dbReference type="Proteomes" id="UP001342314"/>
    </source>
</evidence>
<keyword evidence="14 22" id="KW-1133">Transmembrane helix</keyword>
<evidence type="ECO:0000256" key="10">
    <source>
        <dbReference type="ARBA" id="ARBA00022676"/>
    </source>
</evidence>
<dbReference type="InterPro" id="IPR010401">
    <property type="entry name" value="AGL/Gdb1"/>
</dbReference>
<feature type="transmembrane region" description="Helical" evidence="22">
    <location>
        <begin position="394"/>
        <end position="419"/>
    </location>
</feature>
<evidence type="ECO:0000256" key="18">
    <source>
        <dbReference type="ARBA" id="ARBA00023295"/>
    </source>
</evidence>
<keyword evidence="10" id="KW-0328">Glycosyltransferase</keyword>
<dbReference type="Pfam" id="PF06202">
    <property type="entry name" value="GDE_C"/>
    <property type="match status" value="1"/>
</dbReference>
<feature type="domain" description="Glycogen debranching enzyme central" evidence="26">
    <location>
        <begin position="1282"/>
        <end position="1525"/>
    </location>
</feature>
<feature type="transmembrane region" description="Helical" evidence="22">
    <location>
        <begin position="234"/>
        <end position="261"/>
    </location>
</feature>
<name>A0AAV5GP54_9BASI</name>
<evidence type="ECO:0000256" key="21">
    <source>
        <dbReference type="SAM" id="MobiDB-lite"/>
    </source>
</evidence>
<evidence type="ECO:0000256" key="16">
    <source>
        <dbReference type="ARBA" id="ARBA00023136"/>
    </source>
</evidence>
<feature type="compositionally biased region" description="Low complexity" evidence="21">
    <location>
        <begin position="501"/>
        <end position="527"/>
    </location>
</feature>
<dbReference type="InterPro" id="IPR038665">
    <property type="entry name" value="Voltage-dep_anion_channel_sf"/>
</dbReference>
<reference evidence="27 28" key="1">
    <citation type="submission" date="2021-12" db="EMBL/GenBank/DDBJ databases">
        <title>High titer production of polyol ester of fatty acids by Rhodotorula paludigena BS15 towards product separation-free biomass refinery.</title>
        <authorList>
            <person name="Mano J."/>
            <person name="Ono H."/>
            <person name="Tanaka T."/>
            <person name="Naito K."/>
            <person name="Sushida H."/>
            <person name="Ike M."/>
            <person name="Tokuyasu K."/>
            <person name="Kitaoka M."/>
        </authorList>
    </citation>
    <scope>NUCLEOTIDE SEQUENCE [LARGE SCALE GENOMIC DNA]</scope>
    <source>
        <strain evidence="27 28">BS15</strain>
    </source>
</reference>
<dbReference type="Proteomes" id="UP001342314">
    <property type="component" value="Unassembled WGS sequence"/>
</dbReference>
<dbReference type="InterPro" id="IPR008928">
    <property type="entry name" value="6-hairpin_glycosidase_sf"/>
</dbReference>
<evidence type="ECO:0000256" key="20">
    <source>
        <dbReference type="ARBA" id="ARBA00031477"/>
    </source>
</evidence>
<comment type="catalytic activity">
    <reaction evidence="2">
        <text>Hydrolysis of (1-&gt;6)-alpha-D-glucosidic branch linkages in glycogen phosphorylase limit dextrin.</text>
        <dbReference type="EC" id="3.2.1.33"/>
    </reaction>
</comment>
<feature type="domain" description="Eukaryotic glycogen debranching enzyme N-terminal" evidence="24">
    <location>
        <begin position="571"/>
        <end position="655"/>
    </location>
</feature>
<keyword evidence="12 22" id="KW-0812">Transmembrane</keyword>
<evidence type="ECO:0000256" key="14">
    <source>
        <dbReference type="ARBA" id="ARBA00022989"/>
    </source>
</evidence>
<keyword evidence="16 22" id="KW-0472">Membrane</keyword>
<dbReference type="PANTHER" id="PTHR10569:SF2">
    <property type="entry name" value="GLYCOGEN DEBRANCHING ENZYME"/>
    <property type="match status" value="1"/>
</dbReference>
<evidence type="ECO:0000259" key="25">
    <source>
        <dbReference type="Pfam" id="PF14701"/>
    </source>
</evidence>
<keyword evidence="18" id="KW-0326">Glycosidase</keyword>
<comment type="function">
    <text evidence="3">Multifunctional enzyme acting as 1,4-alpha-D-glucan:1,4-alpha-D-glucan 4-alpha-D-glycosyltransferase and amylo-1,6-glucosidase in glycogen degradation.</text>
</comment>
<evidence type="ECO:0000256" key="15">
    <source>
        <dbReference type="ARBA" id="ARBA00023056"/>
    </source>
</evidence>
<keyword evidence="17" id="KW-0511">Multifunctional enzyme</keyword>
<feature type="transmembrane region" description="Helical" evidence="22">
    <location>
        <begin position="281"/>
        <end position="303"/>
    </location>
</feature>
<dbReference type="InterPro" id="IPR032792">
    <property type="entry name" value="AGL_glucanoTrfase"/>
</dbReference>
<keyword evidence="9" id="KW-0963">Cytoplasm</keyword>
<keyword evidence="28" id="KW-1185">Reference proteome</keyword>
<dbReference type="Pfam" id="PF14701">
    <property type="entry name" value="hDGE_amylase"/>
    <property type="match status" value="1"/>
</dbReference>
<evidence type="ECO:0000259" key="26">
    <source>
        <dbReference type="Pfam" id="PF14702"/>
    </source>
</evidence>
<evidence type="ECO:0000256" key="5">
    <source>
        <dbReference type="ARBA" id="ARBA00004496"/>
    </source>
</evidence>
<dbReference type="Pfam" id="PF03595">
    <property type="entry name" value="SLAC1"/>
    <property type="match status" value="1"/>
</dbReference>
<dbReference type="GO" id="GO:0005980">
    <property type="term" value="P:glycogen catabolic process"/>
    <property type="evidence" value="ECO:0007669"/>
    <property type="project" value="InterPro"/>
</dbReference>
<keyword evidence="13" id="KW-0378">Hydrolase</keyword>
<dbReference type="EC" id="2.4.1.25" evidence="6"/>
<comment type="subcellular location">
    <subcellularLocation>
        <location evidence="5">Cytoplasm</location>
    </subcellularLocation>
    <subcellularLocation>
        <location evidence="4">Membrane</location>
        <topology evidence="4">Multi-pass membrane protein</topology>
    </subcellularLocation>
</comment>
<evidence type="ECO:0000256" key="11">
    <source>
        <dbReference type="ARBA" id="ARBA00022679"/>
    </source>
</evidence>
<evidence type="ECO:0000259" key="23">
    <source>
        <dbReference type="Pfam" id="PF06202"/>
    </source>
</evidence>
<dbReference type="Gene3D" id="3.20.20.80">
    <property type="entry name" value="Glycosidases"/>
    <property type="match status" value="2"/>
</dbReference>
<proteinExistence type="inferred from homology"/>
<dbReference type="SUPFAM" id="SSF48208">
    <property type="entry name" value="Six-hairpin glycosidases"/>
    <property type="match status" value="1"/>
</dbReference>
<evidence type="ECO:0000256" key="8">
    <source>
        <dbReference type="ARBA" id="ARBA00020723"/>
    </source>
</evidence>
<evidence type="ECO:0000256" key="3">
    <source>
        <dbReference type="ARBA" id="ARBA00003530"/>
    </source>
</evidence>
<dbReference type="CDD" id="cd09318">
    <property type="entry name" value="TDT_SSU1"/>
    <property type="match status" value="1"/>
</dbReference>
<dbReference type="EC" id="3.2.1.33" evidence="7"/>
<dbReference type="InterPro" id="IPR004695">
    <property type="entry name" value="SLAC1/Mae1/Ssu1/TehA"/>
</dbReference>
<evidence type="ECO:0000256" key="2">
    <source>
        <dbReference type="ARBA" id="ARBA00000927"/>
    </source>
</evidence>
<evidence type="ECO:0000256" key="17">
    <source>
        <dbReference type="ARBA" id="ARBA00023268"/>
    </source>
</evidence>
<evidence type="ECO:0000256" key="7">
    <source>
        <dbReference type="ARBA" id="ARBA00012778"/>
    </source>
</evidence>
<keyword evidence="15" id="KW-0320">Glycogen biosynthesis</keyword>
<dbReference type="GO" id="GO:0016020">
    <property type="term" value="C:membrane"/>
    <property type="evidence" value="ECO:0007669"/>
    <property type="project" value="UniProtKB-SubCell"/>
</dbReference>
<evidence type="ECO:0000259" key="24">
    <source>
        <dbReference type="Pfam" id="PF14699"/>
    </source>
</evidence>
<dbReference type="Gene3D" id="1.50.10.150">
    <property type="entry name" value="Voltage-dependent anion channel"/>
    <property type="match status" value="1"/>
</dbReference>
<dbReference type="Pfam" id="PF14699">
    <property type="entry name" value="hGDE_N"/>
    <property type="match status" value="1"/>
</dbReference>
<evidence type="ECO:0000256" key="13">
    <source>
        <dbReference type="ARBA" id="ARBA00022801"/>
    </source>
</evidence>
<comment type="caution">
    <text evidence="27">The sequence shown here is derived from an EMBL/GenBank/DDBJ whole genome shotgun (WGS) entry which is preliminary data.</text>
</comment>
<feature type="transmembrane region" description="Helical" evidence="22">
    <location>
        <begin position="65"/>
        <end position="84"/>
    </location>
</feature>
<evidence type="ECO:0000256" key="6">
    <source>
        <dbReference type="ARBA" id="ARBA00012560"/>
    </source>
</evidence>
<feature type="transmembrane region" description="Helical" evidence="22">
    <location>
        <begin position="137"/>
        <end position="157"/>
    </location>
</feature>
<dbReference type="InterPro" id="IPR032790">
    <property type="entry name" value="GDE_C"/>
</dbReference>
<dbReference type="EMBL" id="BQKY01000010">
    <property type="protein sequence ID" value="GJN91953.1"/>
    <property type="molecule type" value="Genomic_DNA"/>
</dbReference>
<feature type="domain" description="Glycogen debranching enzyme C-terminal" evidence="23">
    <location>
        <begin position="1614"/>
        <end position="2072"/>
    </location>
</feature>
<dbReference type="SUPFAM" id="SSF51445">
    <property type="entry name" value="(Trans)glycosidases"/>
    <property type="match status" value="1"/>
</dbReference>
<evidence type="ECO:0000256" key="19">
    <source>
        <dbReference type="ARBA" id="ARBA00025780"/>
    </source>
</evidence>
<comment type="catalytic activity">
    <reaction evidence="1">
        <text>Transfers a segment of a (1-&gt;4)-alpha-D-glucan to a new position in an acceptor, which may be glucose or a (1-&gt;4)-alpha-D-glucan.</text>
        <dbReference type="EC" id="2.4.1.25"/>
    </reaction>
</comment>
<dbReference type="GO" id="GO:0005737">
    <property type="term" value="C:cytoplasm"/>
    <property type="evidence" value="ECO:0007669"/>
    <property type="project" value="UniProtKB-SubCell"/>
</dbReference>
<dbReference type="InterPro" id="IPR029436">
    <property type="entry name" value="AGL_euk_N"/>
</dbReference>
<evidence type="ECO:0000256" key="12">
    <source>
        <dbReference type="ARBA" id="ARBA00022692"/>
    </source>
</evidence>
<feature type="transmembrane region" description="Helical" evidence="22">
    <location>
        <begin position="169"/>
        <end position="191"/>
    </location>
</feature>
<feature type="region of interest" description="Disordered" evidence="21">
    <location>
        <begin position="1"/>
        <end position="40"/>
    </location>
</feature>
<dbReference type="Pfam" id="PF14702">
    <property type="entry name" value="hGDE_central"/>
    <property type="match status" value="1"/>
</dbReference>
<comment type="similarity">
    <text evidence="19">Belongs to the glycogen debranching enzyme family.</text>
</comment>
<accession>A0AAV5GP54</accession>
<protein>
    <recommendedName>
        <fullName evidence="8">Glycogen debranching enzyme</fullName>
        <ecNumber evidence="6">2.4.1.25</ecNumber>
        <ecNumber evidence="7">3.2.1.33</ecNumber>
    </recommendedName>
    <alternativeName>
        <fullName evidence="20">Glycogen debrancher</fullName>
    </alternativeName>
</protein>
<feature type="transmembrane region" description="Helical" evidence="22">
    <location>
        <begin position="96"/>
        <end position="117"/>
    </location>
</feature>
<organism evidence="27 28">
    <name type="scientific">Rhodotorula paludigena</name>
    <dbReference type="NCBI Taxonomy" id="86838"/>
    <lineage>
        <taxon>Eukaryota</taxon>
        <taxon>Fungi</taxon>
        <taxon>Dikarya</taxon>
        <taxon>Basidiomycota</taxon>
        <taxon>Pucciniomycotina</taxon>
        <taxon>Microbotryomycetes</taxon>
        <taxon>Sporidiobolales</taxon>
        <taxon>Sporidiobolaceae</taxon>
        <taxon>Rhodotorula</taxon>
    </lineage>
</organism>
<dbReference type="InterPro" id="IPR032788">
    <property type="entry name" value="AGL_central"/>
</dbReference>
<evidence type="ECO:0000256" key="22">
    <source>
        <dbReference type="SAM" id="Phobius"/>
    </source>
</evidence>
<feature type="domain" description="Glycogen debranching enzyme glucanotransferase" evidence="25">
    <location>
        <begin position="685"/>
        <end position="1130"/>
    </location>
</feature>
<evidence type="ECO:0000256" key="1">
    <source>
        <dbReference type="ARBA" id="ARBA00000439"/>
    </source>
</evidence>
<feature type="transmembrane region" description="Helical" evidence="22">
    <location>
        <begin position="366"/>
        <end position="387"/>
    </location>
</feature>
<dbReference type="GO" id="GO:0004134">
    <property type="term" value="F:4-alpha-glucanotransferase activity"/>
    <property type="evidence" value="ECO:0007669"/>
    <property type="project" value="UniProtKB-EC"/>
</dbReference>
<dbReference type="GO" id="GO:0004135">
    <property type="term" value="F:amylo-alpha-1,6-glucosidase activity"/>
    <property type="evidence" value="ECO:0007669"/>
    <property type="project" value="UniProtKB-EC"/>
</dbReference>
<dbReference type="InterPro" id="IPR017853">
    <property type="entry name" value="GH"/>
</dbReference>
<keyword evidence="11" id="KW-0808">Transferase</keyword>
<gene>
    <name evidence="27" type="ORF">Rhopal_004981-T1</name>
</gene>
<feature type="region of interest" description="Disordered" evidence="21">
    <location>
        <begin position="501"/>
        <end position="537"/>
    </location>
</feature>
<dbReference type="FunFam" id="3.20.20.80:FF:000070">
    <property type="entry name" value="GDB1p Glycogen debranching enzyme"/>
    <property type="match status" value="1"/>
</dbReference>
<dbReference type="GO" id="GO:0055085">
    <property type="term" value="P:transmembrane transport"/>
    <property type="evidence" value="ECO:0007669"/>
    <property type="project" value="InterPro"/>
</dbReference>
<dbReference type="GO" id="GO:0005978">
    <property type="term" value="P:glycogen biosynthetic process"/>
    <property type="evidence" value="ECO:0007669"/>
    <property type="project" value="UniProtKB-KW"/>
</dbReference>